<accession>A0A9K3DX41</accession>
<comment type="caution">
    <text evidence="1">The sequence shown here is derived from an EMBL/GenBank/DDBJ whole genome shotgun (WGS) entry which is preliminary data.</text>
</comment>
<evidence type="ECO:0000313" key="2">
    <source>
        <dbReference type="Proteomes" id="UP000215914"/>
    </source>
</evidence>
<sequence>MHVLNLYIAMCGVSIEHLHLRRLDTFSPLLMILVEIFGFFSLNTNMRLALV</sequence>
<evidence type="ECO:0000313" key="1">
    <source>
        <dbReference type="EMBL" id="KAF5761933.1"/>
    </source>
</evidence>
<dbReference type="Gramene" id="mRNA:HanXRQr2_Chr16g0770791">
    <property type="protein sequence ID" value="CDS:HanXRQr2_Chr16g0770791.1"/>
    <property type="gene ID" value="HanXRQr2_Chr16g0770791"/>
</dbReference>
<reference evidence="1" key="2">
    <citation type="submission" date="2020-06" db="EMBL/GenBank/DDBJ databases">
        <title>Helianthus annuus Genome sequencing and assembly Release 2.</title>
        <authorList>
            <person name="Gouzy J."/>
            <person name="Langlade N."/>
            <person name="Munos S."/>
        </authorList>
    </citation>
    <scope>NUCLEOTIDE SEQUENCE</scope>
    <source>
        <tissue evidence="1">Leaves</tissue>
    </source>
</reference>
<organism evidence="1 2">
    <name type="scientific">Helianthus annuus</name>
    <name type="common">Common sunflower</name>
    <dbReference type="NCBI Taxonomy" id="4232"/>
    <lineage>
        <taxon>Eukaryota</taxon>
        <taxon>Viridiplantae</taxon>
        <taxon>Streptophyta</taxon>
        <taxon>Embryophyta</taxon>
        <taxon>Tracheophyta</taxon>
        <taxon>Spermatophyta</taxon>
        <taxon>Magnoliopsida</taxon>
        <taxon>eudicotyledons</taxon>
        <taxon>Gunneridae</taxon>
        <taxon>Pentapetalae</taxon>
        <taxon>asterids</taxon>
        <taxon>campanulids</taxon>
        <taxon>Asterales</taxon>
        <taxon>Asteraceae</taxon>
        <taxon>Asteroideae</taxon>
        <taxon>Heliantheae alliance</taxon>
        <taxon>Heliantheae</taxon>
        <taxon>Helianthus</taxon>
    </lineage>
</organism>
<dbReference type="Proteomes" id="UP000215914">
    <property type="component" value="Unassembled WGS sequence"/>
</dbReference>
<reference evidence="1" key="1">
    <citation type="journal article" date="2017" name="Nature">
        <title>The sunflower genome provides insights into oil metabolism, flowering and Asterid evolution.</title>
        <authorList>
            <person name="Badouin H."/>
            <person name="Gouzy J."/>
            <person name="Grassa C.J."/>
            <person name="Murat F."/>
            <person name="Staton S.E."/>
            <person name="Cottret L."/>
            <person name="Lelandais-Briere C."/>
            <person name="Owens G.L."/>
            <person name="Carrere S."/>
            <person name="Mayjonade B."/>
            <person name="Legrand L."/>
            <person name="Gill N."/>
            <person name="Kane N.C."/>
            <person name="Bowers J.E."/>
            <person name="Hubner S."/>
            <person name="Bellec A."/>
            <person name="Berard A."/>
            <person name="Berges H."/>
            <person name="Blanchet N."/>
            <person name="Boniface M.C."/>
            <person name="Brunel D."/>
            <person name="Catrice O."/>
            <person name="Chaidir N."/>
            <person name="Claudel C."/>
            <person name="Donnadieu C."/>
            <person name="Faraut T."/>
            <person name="Fievet G."/>
            <person name="Helmstetter N."/>
            <person name="King M."/>
            <person name="Knapp S.J."/>
            <person name="Lai Z."/>
            <person name="Le Paslier M.C."/>
            <person name="Lippi Y."/>
            <person name="Lorenzon L."/>
            <person name="Mandel J.R."/>
            <person name="Marage G."/>
            <person name="Marchand G."/>
            <person name="Marquand E."/>
            <person name="Bret-Mestries E."/>
            <person name="Morien E."/>
            <person name="Nambeesan S."/>
            <person name="Nguyen T."/>
            <person name="Pegot-Espagnet P."/>
            <person name="Pouilly N."/>
            <person name="Raftis F."/>
            <person name="Sallet E."/>
            <person name="Schiex T."/>
            <person name="Thomas J."/>
            <person name="Vandecasteele C."/>
            <person name="Vares D."/>
            <person name="Vear F."/>
            <person name="Vautrin S."/>
            <person name="Crespi M."/>
            <person name="Mangin B."/>
            <person name="Burke J.M."/>
            <person name="Salse J."/>
            <person name="Munos S."/>
            <person name="Vincourt P."/>
            <person name="Rieseberg L.H."/>
            <person name="Langlade N.B."/>
        </authorList>
    </citation>
    <scope>NUCLEOTIDE SEQUENCE</scope>
    <source>
        <tissue evidence="1">Leaves</tissue>
    </source>
</reference>
<dbReference type="EMBL" id="MNCJ02000331">
    <property type="protein sequence ID" value="KAF5761933.1"/>
    <property type="molecule type" value="Genomic_DNA"/>
</dbReference>
<dbReference type="AlphaFoldDB" id="A0A9K3DX41"/>
<keyword evidence="2" id="KW-1185">Reference proteome</keyword>
<gene>
    <name evidence="1" type="ORF">HanXRQr2_Chr16g0770791</name>
</gene>
<protein>
    <submittedName>
        <fullName evidence="1">Uncharacterized protein</fullName>
    </submittedName>
</protein>
<proteinExistence type="predicted"/>
<name>A0A9K3DX41_HELAN</name>